<reference evidence="1" key="2">
    <citation type="submission" date="2021-01" db="UniProtKB">
        <authorList>
            <consortium name="EnsemblPlants"/>
        </authorList>
    </citation>
    <scope>IDENTIFICATION</scope>
</reference>
<organism evidence="1 2">
    <name type="scientific">Quercus lobata</name>
    <name type="common">Valley oak</name>
    <dbReference type="NCBI Taxonomy" id="97700"/>
    <lineage>
        <taxon>Eukaryota</taxon>
        <taxon>Viridiplantae</taxon>
        <taxon>Streptophyta</taxon>
        <taxon>Embryophyta</taxon>
        <taxon>Tracheophyta</taxon>
        <taxon>Spermatophyta</taxon>
        <taxon>Magnoliopsida</taxon>
        <taxon>eudicotyledons</taxon>
        <taxon>Gunneridae</taxon>
        <taxon>Pentapetalae</taxon>
        <taxon>rosids</taxon>
        <taxon>fabids</taxon>
        <taxon>Fagales</taxon>
        <taxon>Fagaceae</taxon>
        <taxon>Quercus</taxon>
    </lineage>
</organism>
<accession>A0A7N2M9P2</accession>
<dbReference type="EMBL" id="LRBV02000008">
    <property type="status" value="NOT_ANNOTATED_CDS"/>
    <property type="molecule type" value="Genomic_DNA"/>
</dbReference>
<sequence length="103" mass="11667">MCCVSLGSKLYYFGDEFNIDDPHIDEYCSSLDKLLECSSLMNSGKANPKAFVADGKIYMVGSTIKMSISDICKMKDLDLKNFTYFEVYDLVDDKWTKLPNPPP</sequence>
<dbReference type="Gramene" id="QL08p015662:mrna">
    <property type="protein sequence ID" value="QL08p015662:mrna"/>
    <property type="gene ID" value="QL08p015662"/>
</dbReference>
<dbReference type="InParanoid" id="A0A7N2M9P2"/>
<dbReference type="EnsemblPlants" id="QL08p015662:mrna">
    <property type="protein sequence ID" value="QL08p015662:mrna"/>
    <property type="gene ID" value="QL08p015662"/>
</dbReference>
<name>A0A7N2M9P2_QUELO</name>
<dbReference type="SUPFAM" id="SSF117281">
    <property type="entry name" value="Kelch motif"/>
    <property type="match status" value="1"/>
</dbReference>
<dbReference type="InterPro" id="IPR015915">
    <property type="entry name" value="Kelch-typ_b-propeller"/>
</dbReference>
<dbReference type="Proteomes" id="UP000594261">
    <property type="component" value="Chromosome 8"/>
</dbReference>
<keyword evidence="2" id="KW-1185">Reference proteome</keyword>
<reference evidence="1 2" key="1">
    <citation type="journal article" date="2016" name="G3 (Bethesda)">
        <title>First Draft Assembly and Annotation of the Genome of a California Endemic Oak Quercus lobata Nee (Fagaceae).</title>
        <authorList>
            <person name="Sork V.L."/>
            <person name="Fitz-Gibbon S.T."/>
            <person name="Puiu D."/>
            <person name="Crepeau M."/>
            <person name="Gugger P.F."/>
            <person name="Sherman R."/>
            <person name="Stevens K."/>
            <person name="Langley C.H."/>
            <person name="Pellegrini M."/>
            <person name="Salzberg S.L."/>
        </authorList>
    </citation>
    <scope>NUCLEOTIDE SEQUENCE [LARGE SCALE GENOMIC DNA]</scope>
    <source>
        <strain evidence="1 2">cv. SW786</strain>
    </source>
</reference>
<dbReference type="Gene3D" id="2.120.10.80">
    <property type="entry name" value="Kelch-type beta propeller"/>
    <property type="match status" value="1"/>
</dbReference>
<dbReference type="AlphaFoldDB" id="A0A7N2M9P2"/>
<evidence type="ECO:0000313" key="1">
    <source>
        <dbReference type="EnsemblPlants" id="QL08p015662:mrna"/>
    </source>
</evidence>
<protein>
    <submittedName>
        <fullName evidence="1">Uncharacterized protein</fullName>
    </submittedName>
</protein>
<evidence type="ECO:0000313" key="2">
    <source>
        <dbReference type="Proteomes" id="UP000594261"/>
    </source>
</evidence>
<proteinExistence type="predicted"/>